<dbReference type="GO" id="GO:0005634">
    <property type="term" value="C:nucleus"/>
    <property type="evidence" value="ECO:0007669"/>
    <property type="project" value="UniProtKB-SubCell"/>
</dbReference>
<feature type="compositionally biased region" description="Basic residues" evidence="7">
    <location>
        <begin position="68"/>
        <end position="79"/>
    </location>
</feature>
<dbReference type="Proteomes" id="UP000076727">
    <property type="component" value="Unassembled WGS sequence"/>
</dbReference>
<feature type="compositionally biased region" description="Polar residues" evidence="7">
    <location>
        <begin position="160"/>
        <end position="175"/>
    </location>
</feature>
<gene>
    <name evidence="9" type="ORF">DAEQUDRAFT_223109</name>
</gene>
<comment type="similarity">
    <text evidence="2">Belongs to the CENP-C/MIF2 family.</text>
</comment>
<keyword evidence="10" id="KW-1185">Reference proteome</keyword>
<dbReference type="GO" id="GO:0019237">
    <property type="term" value="F:centromeric DNA binding"/>
    <property type="evidence" value="ECO:0007669"/>
    <property type="project" value="InterPro"/>
</dbReference>
<dbReference type="GO" id="GO:0000776">
    <property type="term" value="C:kinetochore"/>
    <property type="evidence" value="ECO:0007669"/>
    <property type="project" value="InterPro"/>
</dbReference>
<evidence type="ECO:0000313" key="10">
    <source>
        <dbReference type="Proteomes" id="UP000076727"/>
    </source>
</evidence>
<sequence length="627" mass="69658">MPTSARKSSVGGARRAPTKYIPYRADDFQHGKKTGIAVEYVDHRSDEFEPFDKVMSQADQRTPPRVQNARKRRTPRPRTPRTPAVQELDEDGEMSMELEDSIPNSPSAYFKNARAHTITNSVQRVGSSSRPVAHSSEVDFDKVPSPRESPALSHRRSLGQPRTSGLSHLSQSTVVQDDDDDEPADGGMDFDAPDFGGGGFASDDDDDVPPAQSSQASRHSQGRSSAHKSRRTSFAQMDQEDDDEEGQVEQLTDNEPTPKAKGKQRDAGRVSQRDEDIEDDISRGLAEVEQQPMDEEEDEGVLLRKRTGQGRGDDDSIEKYQRPNKKAKTENEGAKKPRGKPKGSKNVLRDVTPADENTDGLRRGRRVRYKPLEWWRCEKVVYGRRETGTSFVPTIKEIHRIPKEEPQPLGAKHRRKRPPRSKSKTVDEAQGTLVYDPEEGWDEDTQAEAPILDWKSKDELVKRIAFTAKMVTPKAAANNDFYFQKIFGDADFIAAGELIIPPDGQKPTKSTKDNTFVFYVIEGAVNLTVHKTSFILASGGMFLVPRGNMYHIRNICERDARLFFAQARKVSDEEMEEDRRSAGPRKSRGSSGSAGPTTTIRSSSEPQSPAAAAGGAGTRRAAPSKAR</sequence>
<evidence type="ECO:0000256" key="1">
    <source>
        <dbReference type="ARBA" id="ARBA00004123"/>
    </source>
</evidence>
<dbReference type="PANTHER" id="PTHR16684">
    <property type="entry name" value="CENTROMERE PROTEIN C"/>
    <property type="match status" value="1"/>
</dbReference>
<feature type="compositionally biased region" description="Basic residues" evidence="7">
    <location>
        <begin position="411"/>
        <end position="423"/>
    </location>
</feature>
<reference evidence="9 10" key="1">
    <citation type="journal article" date="2016" name="Mol. Biol. Evol.">
        <title>Comparative Genomics of Early-Diverging Mushroom-Forming Fungi Provides Insights into the Origins of Lignocellulose Decay Capabilities.</title>
        <authorList>
            <person name="Nagy L.G."/>
            <person name="Riley R."/>
            <person name="Tritt A."/>
            <person name="Adam C."/>
            <person name="Daum C."/>
            <person name="Floudas D."/>
            <person name="Sun H."/>
            <person name="Yadav J.S."/>
            <person name="Pangilinan J."/>
            <person name="Larsson K.H."/>
            <person name="Matsuura K."/>
            <person name="Barry K."/>
            <person name="Labutti K."/>
            <person name="Kuo R."/>
            <person name="Ohm R.A."/>
            <person name="Bhattacharya S.S."/>
            <person name="Shirouzu T."/>
            <person name="Yoshinaga Y."/>
            <person name="Martin F.M."/>
            <person name="Grigoriev I.V."/>
            <person name="Hibbett D.S."/>
        </authorList>
    </citation>
    <scope>NUCLEOTIDE SEQUENCE [LARGE SCALE GENOMIC DNA]</scope>
    <source>
        <strain evidence="9 10">L-15889</strain>
    </source>
</reference>
<evidence type="ECO:0000313" key="9">
    <source>
        <dbReference type="EMBL" id="KZT70086.1"/>
    </source>
</evidence>
<feature type="region of interest" description="Disordered" evidence="7">
    <location>
        <begin position="399"/>
        <end position="428"/>
    </location>
</feature>
<dbReference type="FunFam" id="2.60.120.10:FF:000033">
    <property type="entry name" value="Centromere protein C 1"/>
    <property type="match status" value="1"/>
</dbReference>
<dbReference type="Gene3D" id="2.60.120.10">
    <property type="entry name" value="Jelly Rolls"/>
    <property type="match status" value="1"/>
</dbReference>
<feature type="region of interest" description="Disordered" evidence="7">
    <location>
        <begin position="49"/>
        <end position="109"/>
    </location>
</feature>
<dbReference type="InterPro" id="IPR028386">
    <property type="entry name" value="CENP-C/Mif2/cnp3"/>
</dbReference>
<feature type="compositionally biased region" description="Low complexity" evidence="7">
    <location>
        <begin position="185"/>
        <end position="194"/>
    </location>
</feature>
<feature type="compositionally biased region" description="Polar residues" evidence="7">
    <location>
        <begin position="212"/>
        <end position="224"/>
    </location>
</feature>
<dbReference type="STRING" id="1314783.A0A165QYJ7"/>
<feature type="domain" description="Mif2/CENP-C cupin" evidence="8">
    <location>
        <begin position="481"/>
        <end position="566"/>
    </location>
</feature>
<keyword evidence="3" id="KW-0238">DNA-binding</keyword>
<feature type="compositionally biased region" description="Basic and acidic residues" evidence="7">
    <location>
        <begin position="136"/>
        <end position="145"/>
    </location>
</feature>
<dbReference type="OrthoDB" id="1939643at2759"/>
<evidence type="ECO:0000259" key="8">
    <source>
        <dbReference type="Pfam" id="PF11699"/>
    </source>
</evidence>
<feature type="compositionally biased region" description="Acidic residues" evidence="7">
    <location>
        <begin position="87"/>
        <end position="100"/>
    </location>
</feature>
<feature type="region of interest" description="Disordered" evidence="7">
    <location>
        <begin position="573"/>
        <end position="627"/>
    </location>
</feature>
<evidence type="ECO:0000256" key="2">
    <source>
        <dbReference type="ARBA" id="ARBA00010291"/>
    </source>
</evidence>
<dbReference type="EMBL" id="KV429053">
    <property type="protein sequence ID" value="KZT70086.1"/>
    <property type="molecule type" value="Genomic_DNA"/>
</dbReference>
<name>A0A165QYJ7_9APHY</name>
<evidence type="ECO:0000256" key="3">
    <source>
        <dbReference type="ARBA" id="ARBA00023125"/>
    </source>
</evidence>
<comment type="function">
    <text evidence="5">Component of the kinetochore, a multiprotein complex that assembles on centromeric DNA and attaches chromosomes to spindle microtubules, mediating chromosome segregation and sister chromatid segregation during meiosis and mitosis. Component of the inner kinetochore constitutive centromere-associated network (CCAN), which serves as a structural platform for outer kinetochore assembly.</text>
</comment>
<dbReference type="GO" id="GO:0051315">
    <property type="term" value="P:attachment of mitotic spindle microtubules to kinetochore"/>
    <property type="evidence" value="ECO:0007669"/>
    <property type="project" value="TreeGrafter"/>
</dbReference>
<feature type="compositionally biased region" description="Low complexity" evidence="7">
    <location>
        <begin position="601"/>
        <end position="627"/>
    </location>
</feature>
<evidence type="ECO:0000256" key="4">
    <source>
        <dbReference type="ARBA" id="ARBA00023242"/>
    </source>
</evidence>
<dbReference type="GO" id="GO:0051382">
    <property type="term" value="P:kinetochore assembly"/>
    <property type="evidence" value="ECO:0007669"/>
    <property type="project" value="InterPro"/>
</dbReference>
<dbReference type="AlphaFoldDB" id="A0A165QYJ7"/>
<feature type="compositionally biased region" description="Basic and acidic residues" evidence="7">
    <location>
        <begin position="263"/>
        <end position="274"/>
    </location>
</feature>
<feature type="region of interest" description="Disordered" evidence="7">
    <location>
        <begin position="1"/>
        <end position="24"/>
    </location>
</feature>
<dbReference type="InterPro" id="IPR011051">
    <property type="entry name" value="RmlC_Cupin_sf"/>
</dbReference>
<keyword evidence="4" id="KW-0539">Nucleus</keyword>
<organism evidence="9 10">
    <name type="scientific">Daedalea quercina L-15889</name>
    <dbReference type="NCBI Taxonomy" id="1314783"/>
    <lineage>
        <taxon>Eukaryota</taxon>
        <taxon>Fungi</taxon>
        <taxon>Dikarya</taxon>
        <taxon>Basidiomycota</taxon>
        <taxon>Agaricomycotina</taxon>
        <taxon>Agaricomycetes</taxon>
        <taxon>Polyporales</taxon>
        <taxon>Fomitopsis</taxon>
    </lineage>
</organism>
<evidence type="ECO:0000256" key="6">
    <source>
        <dbReference type="ARBA" id="ARBA00075033"/>
    </source>
</evidence>
<dbReference type="Pfam" id="PF11699">
    <property type="entry name" value="CENP-C_C"/>
    <property type="match status" value="1"/>
</dbReference>
<protein>
    <recommendedName>
        <fullName evidence="6">CENP-C homolog</fullName>
    </recommendedName>
</protein>
<feature type="compositionally biased region" description="Polar residues" evidence="7">
    <location>
        <begin position="121"/>
        <end position="130"/>
    </location>
</feature>
<feature type="compositionally biased region" description="Basic and acidic residues" evidence="7">
    <location>
        <begin position="311"/>
        <end position="335"/>
    </location>
</feature>
<feature type="region of interest" description="Disordered" evidence="7">
    <location>
        <begin position="121"/>
        <end position="363"/>
    </location>
</feature>
<proteinExistence type="inferred from homology"/>
<feature type="compositionally biased region" description="Polar residues" evidence="7">
    <location>
        <begin position="589"/>
        <end position="600"/>
    </location>
</feature>
<dbReference type="PANTHER" id="PTHR16684:SF11">
    <property type="entry name" value="CENTROMERE PROTEIN C"/>
    <property type="match status" value="1"/>
</dbReference>
<dbReference type="CDD" id="cd06993">
    <property type="entry name" value="cupin_CENP-C_C"/>
    <property type="match status" value="1"/>
</dbReference>
<dbReference type="SUPFAM" id="SSF51182">
    <property type="entry name" value="RmlC-like cupins"/>
    <property type="match status" value="1"/>
</dbReference>
<comment type="subcellular location">
    <subcellularLocation>
        <location evidence="1">Nucleus</location>
    </subcellularLocation>
</comment>
<dbReference type="GO" id="GO:0051455">
    <property type="term" value="P:spindle attachment to meiosis I kinetochore"/>
    <property type="evidence" value="ECO:0007669"/>
    <property type="project" value="TreeGrafter"/>
</dbReference>
<feature type="compositionally biased region" description="Acidic residues" evidence="7">
    <location>
        <begin position="238"/>
        <end position="247"/>
    </location>
</feature>
<accession>A0A165QYJ7</accession>
<dbReference type="InterPro" id="IPR025974">
    <property type="entry name" value="Mif2/CENP-C_cupin"/>
</dbReference>
<evidence type="ECO:0000256" key="5">
    <source>
        <dbReference type="ARBA" id="ARBA00057947"/>
    </source>
</evidence>
<evidence type="ECO:0000256" key="7">
    <source>
        <dbReference type="SAM" id="MobiDB-lite"/>
    </source>
</evidence>
<dbReference type="InterPro" id="IPR014710">
    <property type="entry name" value="RmlC-like_jellyroll"/>
</dbReference>